<dbReference type="Gene3D" id="2.130.10.10">
    <property type="entry name" value="YVTN repeat-like/Quinoprotein amine dehydrogenase"/>
    <property type="match status" value="1"/>
</dbReference>
<evidence type="ECO:0000256" key="7">
    <source>
        <dbReference type="SAM" id="MobiDB-lite"/>
    </source>
</evidence>
<dbReference type="InterPro" id="IPR056167">
    <property type="entry name" value="A-sol_ELP1"/>
</dbReference>
<evidence type="ECO:0000259" key="12">
    <source>
        <dbReference type="Pfam" id="PF23936"/>
    </source>
</evidence>
<dbReference type="InterPro" id="IPR056166">
    <property type="entry name" value="TPR_ELP1"/>
</dbReference>
<feature type="domain" description="ELP1 N-terminal second beta-propeller" evidence="9">
    <location>
        <begin position="397"/>
        <end position="683"/>
    </location>
</feature>
<feature type="region of interest" description="Disordered" evidence="7">
    <location>
        <begin position="1125"/>
        <end position="1144"/>
    </location>
</feature>
<dbReference type="Gene3D" id="1.25.40.10">
    <property type="entry name" value="Tetratricopeptide repeat domain"/>
    <property type="match status" value="1"/>
</dbReference>
<feature type="domain" description="ELP1 alpha-solenoid" evidence="11">
    <location>
        <begin position="707"/>
        <end position="910"/>
    </location>
</feature>
<evidence type="ECO:0000256" key="5">
    <source>
        <dbReference type="ARBA" id="ARBA00029535"/>
    </source>
</evidence>
<dbReference type="GO" id="GO:0000049">
    <property type="term" value="F:tRNA binding"/>
    <property type="evidence" value="ECO:0007669"/>
    <property type="project" value="TreeGrafter"/>
</dbReference>
<dbReference type="GO" id="GO:0005634">
    <property type="term" value="C:nucleus"/>
    <property type="evidence" value="ECO:0007669"/>
    <property type="project" value="UniProtKB-SubCell"/>
</dbReference>
<dbReference type="Pfam" id="PF23925">
    <property type="entry name" value="A-sol_ELP1"/>
    <property type="match status" value="1"/>
</dbReference>
<evidence type="ECO:0000259" key="8">
    <source>
        <dbReference type="Pfam" id="PF04762"/>
    </source>
</evidence>
<dbReference type="EnsemblMetazoa" id="AFUN008605-RA">
    <property type="protein sequence ID" value="AFUN008605-PA"/>
    <property type="gene ID" value="AFUN008605"/>
</dbReference>
<feature type="region of interest" description="Disordered" evidence="7">
    <location>
        <begin position="1159"/>
        <end position="1185"/>
    </location>
</feature>
<keyword evidence="4" id="KW-0819">tRNA processing</keyword>
<dbReference type="STRING" id="62324.A0A182RQR3"/>
<feature type="domain" description="ELP1 three-helical bundle" evidence="12">
    <location>
        <begin position="1091"/>
        <end position="1260"/>
    </location>
</feature>
<dbReference type="Pfam" id="PF23797">
    <property type="entry name" value="Beta-prop_ELP1_2nd"/>
    <property type="match status" value="1"/>
</dbReference>
<dbReference type="Pfam" id="PF04762">
    <property type="entry name" value="Beta-prop_ELP1_1st"/>
    <property type="match status" value="1"/>
</dbReference>
<evidence type="ECO:0000256" key="6">
    <source>
        <dbReference type="PIRNR" id="PIRNR017233"/>
    </source>
</evidence>
<feature type="compositionally biased region" description="Basic and acidic residues" evidence="7">
    <location>
        <begin position="187"/>
        <end position="198"/>
    </location>
</feature>
<feature type="compositionally biased region" description="Low complexity" evidence="7">
    <location>
        <begin position="1162"/>
        <end position="1172"/>
    </location>
</feature>
<dbReference type="InterPro" id="IPR011990">
    <property type="entry name" value="TPR-like_helical_dom_sf"/>
</dbReference>
<dbReference type="Pfam" id="PF23936">
    <property type="entry name" value="HB_ELP1"/>
    <property type="match status" value="1"/>
</dbReference>
<dbReference type="UniPathway" id="UPA00988"/>
<organism evidence="13">
    <name type="scientific">Anopheles funestus</name>
    <name type="common">African malaria mosquito</name>
    <dbReference type="NCBI Taxonomy" id="62324"/>
    <lineage>
        <taxon>Eukaryota</taxon>
        <taxon>Metazoa</taxon>
        <taxon>Ecdysozoa</taxon>
        <taxon>Arthropoda</taxon>
        <taxon>Hexapoda</taxon>
        <taxon>Insecta</taxon>
        <taxon>Pterygota</taxon>
        <taxon>Neoptera</taxon>
        <taxon>Endopterygota</taxon>
        <taxon>Diptera</taxon>
        <taxon>Nematocera</taxon>
        <taxon>Culicoidea</taxon>
        <taxon>Culicidae</taxon>
        <taxon>Anophelinae</taxon>
        <taxon>Anopheles</taxon>
    </lineage>
</organism>
<evidence type="ECO:0000256" key="3">
    <source>
        <dbReference type="ARBA" id="ARBA00022490"/>
    </source>
</evidence>
<dbReference type="GO" id="GO:0002926">
    <property type="term" value="P:tRNA wobble base 5-methoxycarbonylmethyl-2-thiouridinylation"/>
    <property type="evidence" value="ECO:0007669"/>
    <property type="project" value="TreeGrafter"/>
</dbReference>
<evidence type="ECO:0000259" key="9">
    <source>
        <dbReference type="Pfam" id="PF23797"/>
    </source>
</evidence>
<evidence type="ECO:0000259" key="11">
    <source>
        <dbReference type="Pfam" id="PF23925"/>
    </source>
</evidence>
<evidence type="ECO:0000256" key="1">
    <source>
        <dbReference type="ARBA" id="ARBA00005043"/>
    </source>
</evidence>
<dbReference type="InterPro" id="IPR006849">
    <property type="entry name" value="Elp1"/>
</dbReference>
<feature type="domain" description="ELP1 TPR" evidence="10">
    <location>
        <begin position="917"/>
        <end position="1077"/>
    </location>
</feature>
<feature type="region of interest" description="Disordered" evidence="7">
    <location>
        <begin position="171"/>
        <end position="198"/>
    </location>
</feature>
<dbReference type="GO" id="GO:0005829">
    <property type="term" value="C:cytosol"/>
    <property type="evidence" value="ECO:0007669"/>
    <property type="project" value="TreeGrafter"/>
</dbReference>
<sequence>MRNLYRVSHQSYNLSDNQLAAVRPSFTVDQNTEQKFYFVQDSGVFCCPLHLNIEQPFCETLLSQSDGYEDIIAIEHLALIDELCCASAGGNVWSYKLSTGQIEEVTHCKHGIKAMQWSPDQELVVFVDGELNVVTMIGSEYEPINEVQLKDDTFGDRQFMSVGWGKKETQFHGSEGKAAATAKKSIPKAEENSEQDVEQRDASVHISWRADGEYFAVSYLAPFGQRAFKVFNKEGALQYTSEKCYGLQGSLAWRPSGQWIAITQDLKTGYVVALFEKNGLRHREIPLTLDPRAGQTVRSLHWSPDSDVLAVHWEDEQQETSNAFLYVIGNYHWYLKQVMSYGKGTTISSIQWDPRHSAGKTLHLFSSGQFRYECIRFDFRVDRSVDQSEDDQALVGVIDGKRLLLTSFRNAVIPPPMCGYTLEQEHSINAVGFIRTAGRCEAIGQDVSPNAFFTVDSLGDITLYDTTFRKDTGRSILSGVTVLLKLEASKLNMSLEIDPYESKPRTLHHLWLNPNYLVMDHSQIRCCFYCMIPTTPEPRLKKILQMETDSSDEIGCIEAYGMDNILVELLSGRVLQVDGISNTQNGTETRQHSVLPVFCEQLYVDRNHPERTVYALAQNRRHLYRDGTLLASDITSALLTENYLLCTTISELKFIALSCSIVEPNGRNSIIGERRVERGSKLVTVVSKASRTVFQLPRGNLEVINPRVLSLCLIAKHLDALEYYTAFDIMRKERIDLNLLVDHDPGRFLEHLTSHFLVQITNVNWLNLFISDLANQDACQKYESNYRDRNSVGSDSTLPTDYSIEGKVRFCCERLLAAMDVDPAVLTLPKITCHVKQGQMEKALALIWTLKQHQPSPEAAEEALRYLLYLVEVNVLYDEALGMYDFGLVLFVATKSQKDPKEYLPFLNELKRMDENYRKYRIDCHLKRYERALEHIARYETDEERFQEALELTATHQLYSVALRCYRKSANKEYYRRVCALYGDYLRKGSKHADASLMYERAGDVPQAISSARHALDWCRVVRLSTACSMPVEPILRSLVPALLEAGEYDAAATIAYDHLKDARLAIECLVKDHRYERALLLANEPDLQDKVRSCLGNYLTTLDETLCSEKEQFLHQKERLATVREERARKQSSAAAGEDQGDMDGDCGDCDLYSDSSTIASSRHTGTSGRSGKSHRSSKNRRKHERKLLNLKEGNPFEDIALIDALHTLIVRVCNIERQRHVRSICQVALELSYDDEARRLQHEYGALLQLMRYSLDAIWLPEMIVPGMPPGSGGDAAMIANASAPILTATDLVRAQDAQRYALIKPNQRYKPDIQSISWQWDILK</sequence>
<accession>A0A182RQR3</accession>
<protein>
    <recommendedName>
        <fullName evidence="5 6">Elongator complex protein 1</fullName>
    </recommendedName>
</protein>
<dbReference type="Pfam" id="PF23878">
    <property type="entry name" value="TPR_ELP1"/>
    <property type="match status" value="1"/>
</dbReference>
<evidence type="ECO:0000259" key="10">
    <source>
        <dbReference type="Pfam" id="PF23878"/>
    </source>
</evidence>
<dbReference type="InterPro" id="IPR056169">
    <property type="entry name" value="HB_ELP1"/>
</dbReference>
<dbReference type="GO" id="GO:0033588">
    <property type="term" value="C:elongator holoenzyme complex"/>
    <property type="evidence" value="ECO:0007669"/>
    <property type="project" value="InterPro"/>
</dbReference>
<dbReference type="SUPFAM" id="SSF82171">
    <property type="entry name" value="DPP6 N-terminal domain-like"/>
    <property type="match status" value="1"/>
</dbReference>
<dbReference type="InterPro" id="IPR015943">
    <property type="entry name" value="WD40/YVTN_repeat-like_dom_sf"/>
</dbReference>
<reference evidence="13" key="1">
    <citation type="submission" date="2020-05" db="UniProtKB">
        <authorList>
            <consortium name="EnsemblMetazoa"/>
        </authorList>
    </citation>
    <scope>IDENTIFICATION</scope>
    <source>
        <strain evidence="13">FUMOZ</strain>
    </source>
</reference>
<comment type="subcellular location">
    <subcellularLocation>
        <location evidence="6">Cytoplasm</location>
    </subcellularLocation>
    <subcellularLocation>
        <location evidence="6">Nucleus</location>
    </subcellularLocation>
</comment>
<dbReference type="InterPro" id="IPR056165">
    <property type="entry name" value="Beta-prop_ELP1_2nd"/>
</dbReference>
<feature type="domain" description="ELP1 first N-terminal beta-propeller" evidence="8">
    <location>
        <begin position="1"/>
        <end position="355"/>
    </location>
</feature>
<evidence type="ECO:0000256" key="2">
    <source>
        <dbReference type="ARBA" id="ARBA00006086"/>
    </source>
</evidence>
<comment type="similarity">
    <text evidence="2 6">Belongs to the ELP1/IKA1 family.</text>
</comment>
<proteinExistence type="inferred from homology"/>
<evidence type="ECO:0000256" key="4">
    <source>
        <dbReference type="ARBA" id="ARBA00022694"/>
    </source>
</evidence>
<evidence type="ECO:0000313" key="13">
    <source>
        <dbReference type="EnsemblMetazoa" id="AFUN008605-PA"/>
    </source>
</evidence>
<dbReference type="InterPro" id="IPR056164">
    <property type="entry name" value="Beta-prop_ELP1_1st"/>
</dbReference>
<dbReference type="PIRSF" id="PIRSF017233">
    <property type="entry name" value="IKAP"/>
    <property type="match status" value="1"/>
</dbReference>
<dbReference type="PANTHER" id="PTHR12747:SF0">
    <property type="entry name" value="ELONGATOR COMPLEX PROTEIN 1"/>
    <property type="match status" value="1"/>
</dbReference>
<keyword evidence="3 6" id="KW-0963">Cytoplasm</keyword>
<dbReference type="PANTHER" id="PTHR12747">
    <property type="entry name" value="ELONGATOR COMPLEX PROTEIN 1"/>
    <property type="match status" value="1"/>
</dbReference>
<dbReference type="VEuPathDB" id="VectorBase:AFUN008605"/>
<comment type="function">
    <text evidence="6">Component of the elongator complex which is required for multiple tRNA modifications, including mcm5U (5-methoxycarbonylmethyl uridine), mcm5s2U (5-methoxycarbonylmethyl-2-thiouridine), and ncm5U (5-carbamoylmethyl uridine). The elongator complex catalyzes formation of carboxymethyluridine in the wobble base at position 34 in tRNAs.</text>
</comment>
<comment type="pathway">
    <text evidence="1">tRNA modification; 5-methoxycarbonylmethyl-2-thiouridine-tRNA biosynthesis.</text>
</comment>
<feature type="compositionally biased region" description="Basic residues" evidence="7">
    <location>
        <begin position="1173"/>
        <end position="1185"/>
    </location>
</feature>
<dbReference type="VEuPathDB" id="VectorBase:AFUN2_010500"/>
<name>A0A182RQR3_ANOFN</name>
<keyword evidence="6" id="KW-0539">Nucleus</keyword>